<reference evidence="1" key="2">
    <citation type="submission" date="2018-10" db="UniProtKB">
        <authorList>
            <consortium name="EnsemblPlants"/>
        </authorList>
    </citation>
    <scope>IDENTIFICATION</scope>
</reference>
<accession>A0A3B6D767</accession>
<reference evidence="1" key="1">
    <citation type="submission" date="2018-08" db="EMBL/GenBank/DDBJ databases">
        <authorList>
            <person name="Rossello M."/>
        </authorList>
    </citation>
    <scope>NUCLEOTIDE SEQUENCE [LARGE SCALE GENOMIC DNA]</scope>
    <source>
        <strain evidence="1">cv. Chinese Spring</strain>
    </source>
</reference>
<name>A0A3B6D767_WHEAT</name>
<evidence type="ECO:0000313" key="2">
    <source>
        <dbReference type="Proteomes" id="UP000019116"/>
    </source>
</evidence>
<dbReference type="SMR" id="A0A3B6D767"/>
<dbReference type="Gramene" id="TraesCS2D03G0249800.1">
    <property type="protein sequence ID" value="TraesCS2D03G0249800.1.CDS1"/>
    <property type="gene ID" value="TraesCS2D03G0249800"/>
</dbReference>
<evidence type="ECO:0000313" key="1">
    <source>
        <dbReference type="EnsemblPlants" id="TraesCS2D02G119000.1.cds1"/>
    </source>
</evidence>
<dbReference type="Proteomes" id="UP000019116">
    <property type="component" value="Chromosome 2D"/>
</dbReference>
<organism evidence="1">
    <name type="scientific">Triticum aestivum</name>
    <name type="common">Wheat</name>
    <dbReference type="NCBI Taxonomy" id="4565"/>
    <lineage>
        <taxon>Eukaryota</taxon>
        <taxon>Viridiplantae</taxon>
        <taxon>Streptophyta</taxon>
        <taxon>Embryophyta</taxon>
        <taxon>Tracheophyta</taxon>
        <taxon>Spermatophyta</taxon>
        <taxon>Magnoliopsida</taxon>
        <taxon>Liliopsida</taxon>
        <taxon>Poales</taxon>
        <taxon>Poaceae</taxon>
        <taxon>BOP clade</taxon>
        <taxon>Pooideae</taxon>
        <taxon>Triticodae</taxon>
        <taxon>Triticeae</taxon>
        <taxon>Triticinae</taxon>
        <taxon>Triticum</taxon>
    </lineage>
</organism>
<dbReference type="STRING" id="4565.A0A3B6D767"/>
<dbReference type="Gramene" id="TraesCS2D02G119000.1">
    <property type="protein sequence ID" value="TraesCS2D02G119000.1.cds1"/>
    <property type="gene ID" value="TraesCS2D02G119000"/>
</dbReference>
<dbReference type="AlphaFoldDB" id="A0A3B6D767"/>
<proteinExistence type="predicted"/>
<dbReference type="Gramene" id="TraesWEE_scaffold_130130_01G000200.1">
    <property type="protein sequence ID" value="TraesWEE_scaffold_130130_01G000200.1"/>
    <property type="gene ID" value="TraesWEE_scaffold_130130_01G000200"/>
</dbReference>
<dbReference type="Pfam" id="PF11321">
    <property type="entry name" value="DUF3123"/>
    <property type="match status" value="1"/>
</dbReference>
<sequence length="234" mass="25510">MAALMAQRLPGLNKIRRELQRRRKAVNTTKCRVEKTSSVLLSPLRRSDDWSKQARRVPIPLSIVKAATKGISYVPMREVQERCTAQPRLHPLIFLASSSSMKVPAVASAGTPRRSTAPSPPCPLAFIPPGSAGAATVKASATNPHAAARVATTSTKTTTGQERIKTIPGMTVRVRMRVGTLRPTGRRLVLWRSAVVFSDADEAGFIQVIYHGQFPRTVRVAVDDVKHMPTVTES</sequence>
<dbReference type="InterPro" id="IPR021470">
    <property type="entry name" value="DUF3123"/>
</dbReference>
<protein>
    <submittedName>
        <fullName evidence="1">Uncharacterized protein</fullName>
    </submittedName>
</protein>
<keyword evidence="2" id="KW-1185">Reference proteome</keyword>
<dbReference type="EnsemblPlants" id="TraesCS2D02G119000.1">
    <property type="protein sequence ID" value="TraesCS2D02G119000.1.cds1"/>
    <property type="gene ID" value="TraesCS2D02G119000"/>
</dbReference>